<feature type="non-terminal residue" evidence="2">
    <location>
        <position position="1"/>
    </location>
</feature>
<accession>K0TPM1</accession>
<proteinExistence type="predicted"/>
<name>K0TPM1_THAOC</name>
<dbReference type="EMBL" id="AGNL01000062">
    <property type="protein sequence ID" value="EJK78066.1"/>
    <property type="molecule type" value="Genomic_DNA"/>
</dbReference>
<keyword evidence="3" id="KW-1185">Reference proteome</keyword>
<sequence>DGGPGSRGSEGGRPGSTAKIAPPRWGLTPASAGSGGSYADVRAGRQRRALAGLTPRESGGGRKRGTGDFANDDDDGDDPTPPPRLPRIGDVLCVNLLRLLEGIASARLRRGEGRRGNGASAAATRVLTEVRSSIGPELATPVELDDAAGFYAREMAGERRGRGSSPWAKGDEGDDCRVLLLPGAKIMLRQRMYELANGLSLYEG</sequence>
<evidence type="ECO:0000313" key="3">
    <source>
        <dbReference type="Proteomes" id="UP000266841"/>
    </source>
</evidence>
<evidence type="ECO:0000256" key="1">
    <source>
        <dbReference type="SAM" id="MobiDB-lite"/>
    </source>
</evidence>
<dbReference type="Proteomes" id="UP000266841">
    <property type="component" value="Unassembled WGS sequence"/>
</dbReference>
<feature type="region of interest" description="Disordered" evidence="1">
    <location>
        <begin position="1"/>
        <end position="87"/>
    </location>
</feature>
<organism evidence="2 3">
    <name type="scientific">Thalassiosira oceanica</name>
    <name type="common">Marine diatom</name>
    <dbReference type="NCBI Taxonomy" id="159749"/>
    <lineage>
        <taxon>Eukaryota</taxon>
        <taxon>Sar</taxon>
        <taxon>Stramenopiles</taxon>
        <taxon>Ochrophyta</taxon>
        <taxon>Bacillariophyta</taxon>
        <taxon>Coscinodiscophyceae</taxon>
        <taxon>Thalassiosirophycidae</taxon>
        <taxon>Thalassiosirales</taxon>
        <taxon>Thalassiosiraceae</taxon>
        <taxon>Thalassiosira</taxon>
    </lineage>
</organism>
<dbReference type="AlphaFoldDB" id="K0TPM1"/>
<protein>
    <submittedName>
        <fullName evidence="2">Uncharacterized protein</fullName>
    </submittedName>
</protein>
<comment type="caution">
    <text evidence="2">The sequence shown here is derived from an EMBL/GenBank/DDBJ whole genome shotgun (WGS) entry which is preliminary data.</text>
</comment>
<evidence type="ECO:0000313" key="2">
    <source>
        <dbReference type="EMBL" id="EJK78066.1"/>
    </source>
</evidence>
<gene>
    <name evidence="2" type="ORF">THAOC_00059</name>
</gene>
<feature type="compositionally biased region" description="Gly residues" evidence="1">
    <location>
        <begin position="1"/>
        <end position="14"/>
    </location>
</feature>
<reference evidence="2 3" key="1">
    <citation type="journal article" date="2012" name="Genome Biol.">
        <title>Genome and low-iron response of an oceanic diatom adapted to chronic iron limitation.</title>
        <authorList>
            <person name="Lommer M."/>
            <person name="Specht M."/>
            <person name="Roy A.S."/>
            <person name="Kraemer L."/>
            <person name="Andreson R."/>
            <person name="Gutowska M.A."/>
            <person name="Wolf J."/>
            <person name="Bergner S.V."/>
            <person name="Schilhabel M.B."/>
            <person name="Klostermeier U.C."/>
            <person name="Beiko R.G."/>
            <person name="Rosenstiel P."/>
            <person name="Hippler M."/>
            <person name="Laroche J."/>
        </authorList>
    </citation>
    <scope>NUCLEOTIDE SEQUENCE [LARGE SCALE GENOMIC DNA]</scope>
    <source>
        <strain evidence="2 3">CCMP1005</strain>
    </source>
</reference>